<evidence type="ECO:0000256" key="3">
    <source>
        <dbReference type="ARBA" id="ARBA00022722"/>
    </source>
</evidence>
<evidence type="ECO:0000313" key="9">
    <source>
        <dbReference type="EMBL" id="KAL3681587.1"/>
    </source>
</evidence>
<keyword evidence="5" id="KW-0511">Multifunctional enzyme</keyword>
<dbReference type="EMBL" id="JBJQOH010000007">
    <property type="protein sequence ID" value="KAL3681587.1"/>
    <property type="molecule type" value="Genomic_DNA"/>
</dbReference>
<evidence type="ECO:0000256" key="1">
    <source>
        <dbReference type="ARBA" id="ARBA00022679"/>
    </source>
</evidence>
<evidence type="ECO:0008006" key="11">
    <source>
        <dbReference type="Google" id="ProtNLM"/>
    </source>
</evidence>
<dbReference type="Gene3D" id="3.30.70.270">
    <property type="match status" value="2"/>
</dbReference>
<dbReference type="CDD" id="cd01647">
    <property type="entry name" value="RT_LTR"/>
    <property type="match status" value="1"/>
</dbReference>
<keyword evidence="10" id="KW-1185">Reference proteome</keyword>
<evidence type="ECO:0000256" key="4">
    <source>
        <dbReference type="ARBA" id="ARBA00022759"/>
    </source>
</evidence>
<feature type="compositionally biased region" description="Basic and acidic residues" evidence="6">
    <location>
        <begin position="1"/>
        <end position="18"/>
    </location>
</feature>
<evidence type="ECO:0000259" key="7">
    <source>
        <dbReference type="Pfam" id="PF00078"/>
    </source>
</evidence>
<dbReference type="FunFam" id="3.30.70.270:FF:000020">
    <property type="entry name" value="Transposon Tf2-6 polyprotein-like Protein"/>
    <property type="match status" value="1"/>
</dbReference>
<dbReference type="GO" id="GO:0016779">
    <property type="term" value="F:nucleotidyltransferase activity"/>
    <property type="evidence" value="ECO:0007669"/>
    <property type="project" value="UniProtKB-KW"/>
</dbReference>
<keyword evidence="1" id="KW-0808">Transferase</keyword>
<name>A0ABD3GQT3_9MARC</name>
<dbReference type="InterPro" id="IPR041577">
    <property type="entry name" value="RT_RNaseH_2"/>
</dbReference>
<reference evidence="9 10" key="1">
    <citation type="submission" date="2024-09" db="EMBL/GenBank/DDBJ databases">
        <title>Chromosome-scale assembly of Riccia sorocarpa.</title>
        <authorList>
            <person name="Paukszto L."/>
        </authorList>
    </citation>
    <scope>NUCLEOTIDE SEQUENCE [LARGE SCALE GENOMIC DNA]</scope>
    <source>
        <strain evidence="9">LP-2024</strain>
        <tissue evidence="9">Aerial parts of the thallus</tissue>
    </source>
</reference>
<evidence type="ECO:0000256" key="2">
    <source>
        <dbReference type="ARBA" id="ARBA00022695"/>
    </source>
</evidence>
<organism evidence="9 10">
    <name type="scientific">Riccia sorocarpa</name>
    <dbReference type="NCBI Taxonomy" id="122646"/>
    <lineage>
        <taxon>Eukaryota</taxon>
        <taxon>Viridiplantae</taxon>
        <taxon>Streptophyta</taxon>
        <taxon>Embryophyta</taxon>
        <taxon>Marchantiophyta</taxon>
        <taxon>Marchantiopsida</taxon>
        <taxon>Marchantiidae</taxon>
        <taxon>Marchantiales</taxon>
        <taxon>Ricciaceae</taxon>
        <taxon>Riccia</taxon>
    </lineage>
</organism>
<proteinExistence type="predicted"/>
<comment type="caution">
    <text evidence="9">The sequence shown here is derived from an EMBL/GenBank/DDBJ whole genome shotgun (WGS) entry which is preliminary data.</text>
</comment>
<dbReference type="Gene3D" id="3.10.10.10">
    <property type="entry name" value="HIV Type 1 Reverse Transcriptase, subunit A, domain 1"/>
    <property type="match status" value="1"/>
</dbReference>
<accession>A0ABD3GQT3</accession>
<dbReference type="Gene3D" id="2.40.70.10">
    <property type="entry name" value="Acid Proteases"/>
    <property type="match status" value="1"/>
</dbReference>
<dbReference type="InterPro" id="IPR043128">
    <property type="entry name" value="Rev_trsase/Diguanyl_cyclase"/>
</dbReference>
<dbReference type="InterPro" id="IPR050951">
    <property type="entry name" value="Retrovirus_Pol_polyprotein"/>
</dbReference>
<keyword evidence="4" id="KW-0255">Endonuclease</keyword>
<gene>
    <name evidence="9" type="ORF">R1sor_024543</name>
</gene>
<sequence length="1544" mass="174073">MTSKGKELQVEGKEDTRATTHPRVQLDPNTMKMFEAMSLFLQQQQAGERRESLSTQALRIVVDKLDQFDGKNISKFLKLYKKEMELSRVPEDEMIRTFELAVIPGLREHVRGLMGQAIDWEGFARLMREQYFLDDTDRITKRSFLEWVEQPNKRLSATELLREFDSRFSQLTRVEKMMLEDDKTELFLRAAEPELQEKLEVHLEDTEAEGGLTTNWRKVEEAVGLLAKLEQRKKKGVIRRFAPIAQPAVPLVPAPQAGRPLVPRKDDPSLEDIMKGMRDLSLKLTKLEEKGSGDAAPKPDGKVALRDTGEELKTNFGKDGMKKLVEDYLTAHSVAAVEAACYGLNVEDGEDFTTEGYVKPSRLWKSVVISMKEEKTPIEVLARTASTIRGEIGWNDPMETLAIHAYIAKSQHEALVEEKRRREESGEGTSAKRQTREEKTCEPAPPPEISMVDVPLSVDKGKKTVKEKEKGPACKLQSDIEAATDLKAVLEERVLDAEVKFSLRQILGIAKKEFHDIIIDIMKRKRQLTEEAAEAFAHALGAELTEDTADALAHVFGATREKKYDADCCQQTHEKKTMRIKFEDEGEEDVSLNPSHYTRDHWARATGEMMIKMDGLEEPVVALIDHGSEINLMSKNIYEKGRWPIDTNHNWRIKTVNNTHGGLLGACPGVKLKVGNVEVEQNVFVQEGVSYPIILGQPFITSVRMETKVLDDGYAYARIRNRRDYGGTEGGKFSPSVESLGTHLQAKDMGTHLQAESLGTHLQAKDMGTHLQAESLGTHLQAKDMGTHLQAESWGTHLQAKDMGTHLQAESLRTYLQAKDMGTHLQTESLGTHLQAEDIATHLQAESLGMHLQADVKGKHLRADPLLLKNGFAVYRKLEDLKRLERQKLIKIQKELQSLGALDCDEWISDVYEECGLENSLEEIDAITKVETKYKTVDKKVKAVAAPLPADAKNHVEQASRERSLRDVRKIGHKFSDETLSNLRIGIDGSLLPSEVKCFKEMLIKHGKAFAFESTEIGCVDPSVVTPMVIFTVPHVPWDLKPIPVPRAHLPKLMELLKEKMTMKILEPSFAPYSSRWFTVPKKNGALRFIQDMQTVNAVTIRNVGVGPIVDEFAEAFVGRAIYSMGDLYSGYDQFQLAEGSRDVTTMRTPLGLVRMCTLPQGATNSVAHMMAGMNKVLKDFIPEKTMPFLDDVPVKGCREDEKDETLDQRGCRKYVAEHIEDCEKILTRLEEVHLTLSGIKSSFGVQKIVIVAHLCGSYGRKPDPAKVEAIQKIMEVCNSLTEVRRFLGAIVFYHVWIPHYAHVADPLYELSRKGVKFKWTERHAEAMRKMKQMLTTSPFLRQIDYRCGRPVILTVDTSPIAIGWIVGQNDDQGNRFATRFGARVLSNRQRSYPQVKRELWGLVTAMKAEKEYLIGAEVVVETDCLPLLGMITNCSSTDMAMLNWIAYIKTLNPEFRHIAGKDNPMADMLSRARYDGEEEMIDDTNDIGTEFYSISQVQQRESVGTHLQAEVMGTHLQAKSMETHLQAGMMKRVSRKISMTENG</sequence>
<dbReference type="PANTHER" id="PTHR37984:SF5">
    <property type="entry name" value="PROTEIN NYNRIN-LIKE"/>
    <property type="match status" value="1"/>
</dbReference>
<evidence type="ECO:0000259" key="8">
    <source>
        <dbReference type="Pfam" id="PF17919"/>
    </source>
</evidence>
<dbReference type="InterPro" id="IPR043502">
    <property type="entry name" value="DNA/RNA_pol_sf"/>
</dbReference>
<feature type="region of interest" description="Disordered" evidence="6">
    <location>
        <begin position="1"/>
        <end position="22"/>
    </location>
</feature>
<evidence type="ECO:0000256" key="6">
    <source>
        <dbReference type="SAM" id="MobiDB-lite"/>
    </source>
</evidence>
<dbReference type="Pfam" id="PF00078">
    <property type="entry name" value="RVT_1"/>
    <property type="match status" value="1"/>
</dbReference>
<dbReference type="InterPro" id="IPR000477">
    <property type="entry name" value="RT_dom"/>
</dbReference>
<dbReference type="InterPro" id="IPR021109">
    <property type="entry name" value="Peptidase_aspartic_dom_sf"/>
</dbReference>
<dbReference type="GO" id="GO:0004519">
    <property type="term" value="F:endonuclease activity"/>
    <property type="evidence" value="ECO:0007669"/>
    <property type="project" value="UniProtKB-KW"/>
</dbReference>
<dbReference type="PANTHER" id="PTHR37984">
    <property type="entry name" value="PROTEIN CBG26694"/>
    <property type="match status" value="1"/>
</dbReference>
<dbReference type="SUPFAM" id="SSF56672">
    <property type="entry name" value="DNA/RNA polymerases"/>
    <property type="match status" value="1"/>
</dbReference>
<keyword evidence="2" id="KW-0548">Nucleotidyltransferase</keyword>
<dbReference type="Proteomes" id="UP001633002">
    <property type="component" value="Unassembled WGS sequence"/>
</dbReference>
<evidence type="ECO:0000256" key="5">
    <source>
        <dbReference type="ARBA" id="ARBA00023268"/>
    </source>
</evidence>
<keyword evidence="4" id="KW-0378">Hydrolase</keyword>
<evidence type="ECO:0000313" key="10">
    <source>
        <dbReference type="Proteomes" id="UP001633002"/>
    </source>
</evidence>
<dbReference type="Pfam" id="PF17919">
    <property type="entry name" value="RT_RNaseH_2"/>
    <property type="match status" value="1"/>
</dbReference>
<keyword evidence="3" id="KW-0540">Nuclease</keyword>
<feature type="domain" description="Reverse transcriptase" evidence="7">
    <location>
        <begin position="1080"/>
        <end position="1246"/>
    </location>
</feature>
<feature type="region of interest" description="Disordered" evidence="6">
    <location>
        <begin position="417"/>
        <end position="451"/>
    </location>
</feature>
<protein>
    <recommendedName>
        <fullName evidence="11">Reverse transcriptase</fullName>
    </recommendedName>
</protein>
<feature type="domain" description="Reverse transcriptase/retrotransposon-derived protein RNase H-like" evidence="8">
    <location>
        <begin position="1320"/>
        <end position="1421"/>
    </location>
</feature>
<dbReference type="CDD" id="cd00303">
    <property type="entry name" value="retropepsin_like"/>
    <property type="match status" value="1"/>
</dbReference>